<evidence type="ECO:0008006" key="4">
    <source>
        <dbReference type="Google" id="ProtNLM"/>
    </source>
</evidence>
<name>A0A0D0KW96_AGRTU</name>
<dbReference type="Proteomes" id="UP000035017">
    <property type="component" value="Unassembled WGS sequence"/>
</dbReference>
<feature type="transmembrane region" description="Helical" evidence="1">
    <location>
        <begin position="149"/>
        <end position="167"/>
    </location>
</feature>
<protein>
    <recommendedName>
        <fullName evidence="4">Preprotein translocase subunit SecY</fullName>
    </recommendedName>
</protein>
<feature type="transmembrane region" description="Helical" evidence="1">
    <location>
        <begin position="54"/>
        <end position="74"/>
    </location>
</feature>
<proteinExistence type="predicted"/>
<evidence type="ECO:0000313" key="3">
    <source>
        <dbReference type="Proteomes" id="UP000035017"/>
    </source>
</evidence>
<keyword evidence="1" id="KW-0812">Transmembrane</keyword>
<dbReference type="SUPFAM" id="SSF103491">
    <property type="entry name" value="Preprotein translocase SecY subunit"/>
    <property type="match status" value="1"/>
</dbReference>
<accession>A0A0D0KW96</accession>
<feature type="transmembrane region" description="Helical" evidence="1">
    <location>
        <begin position="12"/>
        <end position="34"/>
    </location>
</feature>
<dbReference type="EMBL" id="JXQV01000009">
    <property type="protein sequence ID" value="KIQ02714.1"/>
    <property type="molecule type" value="Genomic_DNA"/>
</dbReference>
<dbReference type="InterPro" id="IPR023201">
    <property type="entry name" value="SecY_dom_sf"/>
</dbReference>
<feature type="transmembrane region" description="Helical" evidence="1">
    <location>
        <begin position="187"/>
        <end position="209"/>
    </location>
</feature>
<dbReference type="AlphaFoldDB" id="A0A0D0KW96"/>
<keyword evidence="1" id="KW-0472">Membrane</keyword>
<feature type="transmembrane region" description="Helical" evidence="1">
    <location>
        <begin position="263"/>
        <end position="282"/>
    </location>
</feature>
<feature type="transmembrane region" description="Helical" evidence="1">
    <location>
        <begin position="230"/>
        <end position="257"/>
    </location>
</feature>
<gene>
    <name evidence="2" type="ORF">RU07_08820</name>
</gene>
<evidence type="ECO:0000256" key="1">
    <source>
        <dbReference type="SAM" id="Phobius"/>
    </source>
</evidence>
<reference evidence="2 3" key="1">
    <citation type="submission" date="2014-12" db="EMBL/GenBank/DDBJ databases">
        <title>16Stimator: statistical estimation of ribosomal gene copy numbers from draft genome assemblies.</title>
        <authorList>
            <person name="Perisin M.A."/>
            <person name="Vetter M."/>
            <person name="Gilbert J.A."/>
            <person name="Bergelson J."/>
        </authorList>
    </citation>
    <scope>NUCLEOTIDE SEQUENCE [LARGE SCALE GENOMIC DNA]</scope>
    <source>
        <strain evidence="2 3">MEJ076</strain>
    </source>
</reference>
<feature type="transmembrane region" description="Helical" evidence="1">
    <location>
        <begin position="86"/>
        <end position="110"/>
    </location>
</feature>
<organism evidence="2 3">
    <name type="scientific">Agrobacterium tumefaciens</name>
    <dbReference type="NCBI Taxonomy" id="358"/>
    <lineage>
        <taxon>Bacteria</taxon>
        <taxon>Pseudomonadati</taxon>
        <taxon>Pseudomonadota</taxon>
        <taxon>Alphaproteobacteria</taxon>
        <taxon>Hyphomicrobiales</taxon>
        <taxon>Rhizobiaceae</taxon>
        <taxon>Rhizobium/Agrobacterium group</taxon>
        <taxon>Agrobacterium</taxon>
        <taxon>Agrobacterium tumefaciens complex</taxon>
    </lineage>
</organism>
<dbReference type="Gene3D" id="1.10.3370.10">
    <property type="entry name" value="SecY subunit domain"/>
    <property type="match status" value="1"/>
</dbReference>
<comment type="caution">
    <text evidence="2">The sequence shown here is derived from an EMBL/GenBank/DDBJ whole genome shotgun (WGS) entry which is preliminary data.</text>
</comment>
<evidence type="ECO:0000313" key="2">
    <source>
        <dbReference type="EMBL" id="KIQ02714.1"/>
    </source>
</evidence>
<feature type="transmembrane region" description="Helical" evidence="1">
    <location>
        <begin position="321"/>
        <end position="341"/>
    </location>
</feature>
<feature type="transmembrane region" description="Helical" evidence="1">
    <location>
        <begin position="122"/>
        <end position="142"/>
    </location>
</feature>
<sequence>MVDDPDNRSTGVFEIVMRVLLVSLVAMIGGKILLPGLDPTLLAAQFGNGDASRLAIFAVGVGPAMTALALGQIVRLVAPQLDKSTALLIVENVVALLLGFSQAAGIAQSLSTMGFLVDDSAFVYWVIVASLVGGVAISLVLARLVALPGLVAGLWIVWVLPALIGLPGEVSSSFDLLRTGAADGGQLLLVLLVILIGVALSWFAAHSVMRVTRERTDFAGIKKHVHVLNVVVWPPLLAAIAGSYLLTPLAYIAPFLFENATLLNIYTSGIMPVLIVVFVFGYRRFFSNAGVTMPVSVALVVAVTQIALLLGGGFVTRQMLLPLPLSSTTLLVLVTVIYALVDAIRRPSVQAN</sequence>
<keyword evidence="1" id="KW-1133">Transmembrane helix</keyword>
<feature type="transmembrane region" description="Helical" evidence="1">
    <location>
        <begin position="294"/>
        <end position="315"/>
    </location>
</feature>